<evidence type="ECO:0000256" key="2">
    <source>
        <dbReference type="ARBA" id="ARBA00010358"/>
    </source>
</evidence>
<protein>
    <recommendedName>
        <fullName evidence="11">Lipase helper protein</fullName>
    </recommendedName>
    <alternativeName>
        <fullName evidence="12">Lipase modulator</fullName>
    </alternativeName>
</protein>
<sequence length="320" mass="34467">MRTAILVAASATAALAIYIGLVGPDGVPDPVAAHPVALADQGAAPVASAAPGGAVGEAGVRASAIERRASAAATLAANGPRMLREGRLQDWWRAGEAQCAALGIDDCKRWLRAAVAAWPDPRAAAIASRAIERLPAVKEAQSHLVQEMDTPLSQRLQRLSALREATMGREETQAWFGREKAQVGFTAAVNEFAAGEAAGMSLAARLARVEDLRGQHYGAFYEDLRAAEGPMGQYRIELGLARLDISDAQAADQLRNRLLARHFPPKRAQEIAQLEQRSEQQQAQRSAYADELAALQRQYPNAGDQDYLSRLGQLRQKHFH</sequence>
<evidence type="ECO:0000256" key="1">
    <source>
        <dbReference type="ARBA" id="ARBA00004383"/>
    </source>
</evidence>
<keyword evidence="5" id="KW-0812">Transmembrane</keyword>
<gene>
    <name evidence="14" type="ORF">IV454_11285</name>
</gene>
<keyword evidence="9" id="KW-0472">Membrane</keyword>
<evidence type="ECO:0000313" key="14">
    <source>
        <dbReference type="EMBL" id="QPI52027.1"/>
    </source>
</evidence>
<evidence type="ECO:0000256" key="7">
    <source>
        <dbReference type="ARBA" id="ARBA00022989"/>
    </source>
</evidence>
<evidence type="ECO:0000256" key="5">
    <source>
        <dbReference type="ARBA" id="ARBA00022692"/>
    </source>
</evidence>
<feature type="coiled-coil region" evidence="13">
    <location>
        <begin position="271"/>
        <end position="298"/>
    </location>
</feature>
<keyword evidence="7" id="KW-1133">Transmembrane helix</keyword>
<dbReference type="Pfam" id="PF03280">
    <property type="entry name" value="Lipase_chap"/>
    <property type="match status" value="1"/>
</dbReference>
<accession>A0AA48WHX8</accession>
<evidence type="ECO:0000256" key="8">
    <source>
        <dbReference type="ARBA" id="ARBA00023098"/>
    </source>
</evidence>
<evidence type="ECO:0000313" key="15">
    <source>
        <dbReference type="Proteomes" id="UP000662888"/>
    </source>
</evidence>
<dbReference type="EMBL" id="CP065053">
    <property type="protein sequence ID" value="QPI52027.1"/>
    <property type="molecule type" value="Genomic_DNA"/>
</dbReference>
<comment type="subcellular location">
    <subcellularLocation>
        <location evidence="1">Cell inner membrane</location>
        <topology evidence="1">Single-pass membrane protein</topology>
        <orientation evidence="1">Periplasmic side</orientation>
    </subcellularLocation>
</comment>
<evidence type="ECO:0000256" key="4">
    <source>
        <dbReference type="ARBA" id="ARBA00022519"/>
    </source>
</evidence>
<comment type="similarity">
    <text evidence="2">Belongs to the lipase chaperone family.</text>
</comment>
<evidence type="ECO:0000256" key="10">
    <source>
        <dbReference type="ARBA" id="ARBA00023186"/>
    </source>
</evidence>
<keyword evidence="4" id="KW-0997">Cell inner membrane</keyword>
<keyword evidence="13" id="KW-0175">Coiled coil</keyword>
<evidence type="ECO:0000256" key="3">
    <source>
        <dbReference type="ARBA" id="ARBA00022475"/>
    </source>
</evidence>
<keyword evidence="6" id="KW-0442">Lipid degradation</keyword>
<keyword evidence="10" id="KW-0143">Chaperone</keyword>
<proteinExistence type="inferred from homology"/>
<evidence type="ECO:0000256" key="11">
    <source>
        <dbReference type="ARBA" id="ARBA00030948"/>
    </source>
</evidence>
<evidence type="ECO:0000256" key="9">
    <source>
        <dbReference type="ARBA" id="ARBA00023136"/>
    </source>
</evidence>
<dbReference type="Proteomes" id="UP000662888">
    <property type="component" value="Chromosome"/>
</dbReference>
<evidence type="ECO:0000256" key="12">
    <source>
        <dbReference type="ARBA" id="ARBA00031542"/>
    </source>
</evidence>
<reference evidence="14 15" key="1">
    <citation type="submission" date="2020-11" db="EMBL/GenBank/DDBJ databases">
        <authorList>
            <person name="Sun Q."/>
        </authorList>
    </citation>
    <scope>NUCLEOTIDE SEQUENCE [LARGE SCALE GENOMIC DNA]</scope>
    <source>
        <strain evidence="14 15">P8398</strain>
    </source>
</reference>
<evidence type="ECO:0000256" key="13">
    <source>
        <dbReference type="SAM" id="Coils"/>
    </source>
</evidence>
<dbReference type="RefSeq" id="WP_206091526.1">
    <property type="nucleotide sequence ID" value="NZ_CP065053.1"/>
</dbReference>
<keyword evidence="3" id="KW-1003">Cell membrane</keyword>
<evidence type="ECO:0000256" key="6">
    <source>
        <dbReference type="ARBA" id="ARBA00022963"/>
    </source>
</evidence>
<keyword evidence="8" id="KW-0443">Lipid metabolism</keyword>
<dbReference type="SUPFAM" id="SSF158855">
    <property type="entry name" value="Lipase chaperone-like"/>
    <property type="match status" value="1"/>
</dbReference>
<name>A0AA48WHX8_9BURK</name>
<dbReference type="InterPro" id="IPR004961">
    <property type="entry name" value="Lipase_chaperone"/>
</dbReference>
<keyword evidence="15" id="KW-1185">Reference proteome</keyword>
<organism evidence="14 15">
    <name type="scientific">Massilia antarctica</name>
    <dbReference type="NCBI Taxonomy" id="2765360"/>
    <lineage>
        <taxon>Bacteria</taxon>
        <taxon>Pseudomonadati</taxon>
        <taxon>Pseudomonadota</taxon>
        <taxon>Betaproteobacteria</taxon>
        <taxon>Burkholderiales</taxon>
        <taxon>Oxalobacteraceae</taxon>
        <taxon>Telluria group</taxon>
        <taxon>Massilia</taxon>
    </lineage>
</organism>